<name>A0A9J6G8J8_HAELO</name>
<evidence type="ECO:0000256" key="1">
    <source>
        <dbReference type="ARBA" id="ARBA00023002"/>
    </source>
</evidence>
<dbReference type="GO" id="GO:0016616">
    <property type="term" value="F:oxidoreductase activity, acting on the CH-OH group of donors, NAD or NADP as acceptor"/>
    <property type="evidence" value="ECO:0007669"/>
    <property type="project" value="TreeGrafter"/>
</dbReference>
<dbReference type="InterPro" id="IPR050425">
    <property type="entry name" value="NAD(P)_dehydrat-like"/>
</dbReference>
<dbReference type="InterPro" id="IPR001509">
    <property type="entry name" value="Epimerase_deHydtase"/>
</dbReference>
<evidence type="ECO:0000256" key="2">
    <source>
        <dbReference type="ARBA" id="ARBA00023445"/>
    </source>
</evidence>
<reference evidence="5 6" key="1">
    <citation type="journal article" date="2020" name="Cell">
        <title>Large-Scale Comparative Analyses of Tick Genomes Elucidate Their Genetic Diversity and Vector Capacities.</title>
        <authorList>
            <consortium name="Tick Genome and Microbiome Consortium (TIGMIC)"/>
            <person name="Jia N."/>
            <person name="Wang J."/>
            <person name="Shi W."/>
            <person name="Du L."/>
            <person name="Sun Y."/>
            <person name="Zhan W."/>
            <person name="Jiang J.F."/>
            <person name="Wang Q."/>
            <person name="Zhang B."/>
            <person name="Ji P."/>
            <person name="Bell-Sakyi L."/>
            <person name="Cui X.M."/>
            <person name="Yuan T.T."/>
            <person name="Jiang B.G."/>
            <person name="Yang W.F."/>
            <person name="Lam T.T."/>
            <person name="Chang Q.C."/>
            <person name="Ding S.J."/>
            <person name="Wang X.J."/>
            <person name="Zhu J.G."/>
            <person name="Ruan X.D."/>
            <person name="Zhao L."/>
            <person name="Wei J.T."/>
            <person name="Ye R.Z."/>
            <person name="Que T.C."/>
            <person name="Du C.H."/>
            <person name="Zhou Y.H."/>
            <person name="Cheng J.X."/>
            <person name="Dai P.F."/>
            <person name="Guo W.B."/>
            <person name="Han X.H."/>
            <person name="Huang E.J."/>
            <person name="Li L.F."/>
            <person name="Wei W."/>
            <person name="Gao Y.C."/>
            <person name="Liu J.Z."/>
            <person name="Shao H.Z."/>
            <person name="Wang X."/>
            <person name="Wang C.C."/>
            <person name="Yang T.C."/>
            <person name="Huo Q.B."/>
            <person name="Li W."/>
            <person name="Chen H.Y."/>
            <person name="Chen S.E."/>
            <person name="Zhou L.G."/>
            <person name="Ni X.B."/>
            <person name="Tian J.H."/>
            <person name="Sheng Y."/>
            <person name="Liu T."/>
            <person name="Pan Y.S."/>
            <person name="Xia L.Y."/>
            <person name="Li J."/>
            <person name="Zhao F."/>
            <person name="Cao W.C."/>
        </authorList>
    </citation>
    <scope>NUCLEOTIDE SEQUENCE [LARGE SCALE GENOMIC DNA]</scope>
    <source>
        <strain evidence="5">HaeL-2018</strain>
    </source>
</reference>
<feature type="compositionally biased region" description="Basic and acidic residues" evidence="3">
    <location>
        <begin position="379"/>
        <end position="409"/>
    </location>
</feature>
<evidence type="ECO:0000259" key="4">
    <source>
        <dbReference type="Pfam" id="PF01370"/>
    </source>
</evidence>
<evidence type="ECO:0000313" key="5">
    <source>
        <dbReference type="EMBL" id="KAH9371207.1"/>
    </source>
</evidence>
<feature type="domain" description="NAD-dependent epimerase/dehydratase" evidence="4">
    <location>
        <begin position="23"/>
        <end position="279"/>
    </location>
</feature>
<dbReference type="FunFam" id="3.40.50.720:FF:000336">
    <property type="entry name" value="Aldehyde reductase"/>
    <property type="match status" value="1"/>
</dbReference>
<feature type="region of interest" description="Disordered" evidence="3">
    <location>
        <begin position="379"/>
        <end position="476"/>
    </location>
</feature>
<feature type="compositionally biased region" description="Basic and acidic residues" evidence="3">
    <location>
        <begin position="446"/>
        <end position="460"/>
    </location>
</feature>
<dbReference type="AlphaFoldDB" id="A0A9J6G8J8"/>
<dbReference type="OrthoDB" id="2735536at2759"/>
<sequence length="476" mass="52275">MTIPCNYSRHGLHRSGSHPLKVVLVTGATGYVGSHIVKLLLEEGELRVRATVRNLEQEDKCKFLRELVPEAKHPIELVQADLLKEDTWKDAVKDCTYVVHVAAPTPHSSLSKDNDLLKLAVDGTKAVLQACADSGTVKRVVLTSSISAVFDQSQPASALSEREGKPFTEEDWSNAESATLDAYGKAKTLQEKAAWDFVKELPEEKKFELVVINPGLCIGPLLQKTTHGVPTSVLLIKRFMDRSIPLVPPASLSVVDVRDVARAHVRALTAANAAQNRHIVTNQCISVKDMATALAKEFKPHGYSISTAGAPYFLMWLNSLVDKNSKLLMSKLNKPSTYDNGRMREVLEIEPRDVQQSILDTAYSMIQLGVVKKSKKMRKQELSTEGEGHVNGEANGEKADDEKDEKKEGDDEDKAADEKKESAPEDAKKPEEVTKKADEVIAEPPQSKELEPEDKVEKANGDVAEPPPQPVEVAAN</sequence>
<dbReference type="PANTHER" id="PTHR10366">
    <property type="entry name" value="NAD DEPENDENT EPIMERASE/DEHYDRATASE"/>
    <property type="match status" value="1"/>
</dbReference>
<dbReference type="CDD" id="cd05227">
    <property type="entry name" value="AR_SDR_e"/>
    <property type="match status" value="1"/>
</dbReference>
<dbReference type="Pfam" id="PF01370">
    <property type="entry name" value="Epimerase"/>
    <property type="match status" value="1"/>
</dbReference>
<dbReference type="OMA" id="IGREFRF"/>
<comment type="similarity">
    <text evidence="2">Belongs to the NAD(P)-dependent epimerase/dehydratase family. Dihydroflavonol-4-reductase subfamily.</text>
</comment>
<dbReference type="VEuPathDB" id="VectorBase:HLOH_060745"/>
<dbReference type="EMBL" id="JABSTR010000005">
    <property type="protein sequence ID" value="KAH9371207.1"/>
    <property type="molecule type" value="Genomic_DNA"/>
</dbReference>
<accession>A0A9J6G8J8</accession>
<evidence type="ECO:0000313" key="6">
    <source>
        <dbReference type="Proteomes" id="UP000821853"/>
    </source>
</evidence>
<dbReference type="Proteomes" id="UP000821853">
    <property type="component" value="Chromosome 3"/>
</dbReference>
<evidence type="ECO:0000256" key="3">
    <source>
        <dbReference type="SAM" id="MobiDB-lite"/>
    </source>
</evidence>
<dbReference type="Gene3D" id="3.40.50.720">
    <property type="entry name" value="NAD(P)-binding Rossmann-like Domain"/>
    <property type="match status" value="1"/>
</dbReference>
<dbReference type="PANTHER" id="PTHR10366:SF564">
    <property type="entry name" value="STEROL-4-ALPHA-CARBOXYLATE 3-DEHYDROGENASE, DECARBOXYLATING"/>
    <property type="match status" value="1"/>
</dbReference>
<keyword evidence="6" id="KW-1185">Reference proteome</keyword>
<gene>
    <name evidence="5" type="ORF">HPB48_010894</name>
</gene>
<proteinExistence type="inferred from homology"/>
<protein>
    <recommendedName>
        <fullName evidence="4">NAD-dependent epimerase/dehydratase domain-containing protein</fullName>
    </recommendedName>
</protein>
<comment type="caution">
    <text evidence="5">The sequence shown here is derived from an EMBL/GenBank/DDBJ whole genome shotgun (WGS) entry which is preliminary data.</text>
</comment>
<feature type="compositionally biased region" description="Basic and acidic residues" evidence="3">
    <location>
        <begin position="416"/>
        <end position="439"/>
    </location>
</feature>
<dbReference type="InterPro" id="IPR036291">
    <property type="entry name" value="NAD(P)-bd_dom_sf"/>
</dbReference>
<dbReference type="SUPFAM" id="SSF51735">
    <property type="entry name" value="NAD(P)-binding Rossmann-fold domains"/>
    <property type="match status" value="1"/>
</dbReference>
<organism evidence="5 6">
    <name type="scientific">Haemaphysalis longicornis</name>
    <name type="common">Bush tick</name>
    <dbReference type="NCBI Taxonomy" id="44386"/>
    <lineage>
        <taxon>Eukaryota</taxon>
        <taxon>Metazoa</taxon>
        <taxon>Ecdysozoa</taxon>
        <taxon>Arthropoda</taxon>
        <taxon>Chelicerata</taxon>
        <taxon>Arachnida</taxon>
        <taxon>Acari</taxon>
        <taxon>Parasitiformes</taxon>
        <taxon>Ixodida</taxon>
        <taxon>Ixodoidea</taxon>
        <taxon>Ixodidae</taxon>
        <taxon>Haemaphysalinae</taxon>
        <taxon>Haemaphysalis</taxon>
    </lineage>
</organism>
<keyword evidence="1" id="KW-0560">Oxidoreductase</keyword>